<dbReference type="AlphaFoldDB" id="A0A6N2L3I1"/>
<organism evidence="1">
    <name type="scientific">Salix viminalis</name>
    <name type="common">Common osier</name>
    <name type="synonym">Basket willow</name>
    <dbReference type="NCBI Taxonomy" id="40686"/>
    <lineage>
        <taxon>Eukaryota</taxon>
        <taxon>Viridiplantae</taxon>
        <taxon>Streptophyta</taxon>
        <taxon>Embryophyta</taxon>
        <taxon>Tracheophyta</taxon>
        <taxon>Spermatophyta</taxon>
        <taxon>Magnoliopsida</taxon>
        <taxon>eudicotyledons</taxon>
        <taxon>Gunneridae</taxon>
        <taxon>Pentapetalae</taxon>
        <taxon>rosids</taxon>
        <taxon>fabids</taxon>
        <taxon>Malpighiales</taxon>
        <taxon>Salicaceae</taxon>
        <taxon>Saliceae</taxon>
        <taxon>Salix</taxon>
    </lineage>
</organism>
<evidence type="ECO:0000313" key="1">
    <source>
        <dbReference type="EMBL" id="VFU34098.1"/>
    </source>
</evidence>
<dbReference type="EMBL" id="CAADRP010001001">
    <property type="protein sequence ID" value="VFU34098.1"/>
    <property type="molecule type" value="Genomic_DNA"/>
</dbReference>
<name>A0A6N2L3I1_SALVM</name>
<accession>A0A6N2L3I1</accession>
<sequence length="107" mass="11847">MAVRKPSSYTATKTRHFDINKIMAEWPCSPKLQSKQSSASLKYQHHLNLATPVTSEPIEDAPLASGHCPLAWTICALLQPLLPSSLYTEQEGHSAAHRMSTSDPMHH</sequence>
<gene>
    <name evidence="1" type="ORF">SVIM_LOCUS161921</name>
</gene>
<protein>
    <submittedName>
        <fullName evidence="1">Uncharacterized protein</fullName>
    </submittedName>
</protein>
<reference evidence="1" key="1">
    <citation type="submission" date="2019-03" db="EMBL/GenBank/DDBJ databases">
        <authorList>
            <person name="Mank J."/>
            <person name="Almeida P."/>
        </authorList>
    </citation>
    <scope>NUCLEOTIDE SEQUENCE</scope>
    <source>
        <strain evidence="1">78183</strain>
    </source>
</reference>
<proteinExistence type="predicted"/>